<sequence length="58" mass="6811">LTESGNEILEMKRKMREEESDCHSSLSKYIRSIMDMALDKGVIFGFRFWTMVSGKLMF</sequence>
<gene>
    <name evidence="1" type="ORF">EJB05_05373</name>
</gene>
<evidence type="ECO:0000313" key="2">
    <source>
        <dbReference type="Proteomes" id="UP000324897"/>
    </source>
</evidence>
<dbReference type="EMBL" id="RWGY01000004">
    <property type="protein sequence ID" value="TVU45867.1"/>
    <property type="molecule type" value="Genomic_DNA"/>
</dbReference>
<dbReference type="AlphaFoldDB" id="A0A5J9WD86"/>
<feature type="non-terminal residue" evidence="1">
    <location>
        <position position="1"/>
    </location>
</feature>
<proteinExistence type="predicted"/>
<comment type="caution">
    <text evidence="1">The sequence shown here is derived from an EMBL/GenBank/DDBJ whole genome shotgun (WGS) entry which is preliminary data.</text>
</comment>
<organism evidence="1 2">
    <name type="scientific">Eragrostis curvula</name>
    <name type="common">weeping love grass</name>
    <dbReference type="NCBI Taxonomy" id="38414"/>
    <lineage>
        <taxon>Eukaryota</taxon>
        <taxon>Viridiplantae</taxon>
        <taxon>Streptophyta</taxon>
        <taxon>Embryophyta</taxon>
        <taxon>Tracheophyta</taxon>
        <taxon>Spermatophyta</taxon>
        <taxon>Magnoliopsida</taxon>
        <taxon>Liliopsida</taxon>
        <taxon>Poales</taxon>
        <taxon>Poaceae</taxon>
        <taxon>PACMAD clade</taxon>
        <taxon>Chloridoideae</taxon>
        <taxon>Eragrostideae</taxon>
        <taxon>Eragrostidinae</taxon>
        <taxon>Eragrostis</taxon>
    </lineage>
</organism>
<reference evidence="1 2" key="1">
    <citation type="journal article" date="2019" name="Sci. Rep.">
        <title>A high-quality genome of Eragrostis curvula grass provides insights into Poaceae evolution and supports new strategies to enhance forage quality.</title>
        <authorList>
            <person name="Carballo J."/>
            <person name="Santos B.A.C.M."/>
            <person name="Zappacosta D."/>
            <person name="Garbus I."/>
            <person name="Selva J.P."/>
            <person name="Gallo C.A."/>
            <person name="Diaz A."/>
            <person name="Albertini E."/>
            <person name="Caccamo M."/>
            <person name="Echenique V."/>
        </authorList>
    </citation>
    <scope>NUCLEOTIDE SEQUENCE [LARGE SCALE GENOMIC DNA]</scope>
    <source>
        <strain evidence="2">cv. Victoria</strain>
        <tissue evidence="1">Leaf</tissue>
    </source>
</reference>
<dbReference type="Proteomes" id="UP000324897">
    <property type="component" value="Chromosome 5"/>
</dbReference>
<dbReference type="Gramene" id="TVU45867">
    <property type="protein sequence ID" value="TVU45867"/>
    <property type="gene ID" value="EJB05_05373"/>
</dbReference>
<evidence type="ECO:0000313" key="1">
    <source>
        <dbReference type="EMBL" id="TVU45867.1"/>
    </source>
</evidence>
<name>A0A5J9WD86_9POAL</name>
<protein>
    <submittedName>
        <fullName evidence="1">Uncharacterized protein</fullName>
    </submittedName>
</protein>
<accession>A0A5J9WD86</accession>
<keyword evidence="2" id="KW-1185">Reference proteome</keyword>